<dbReference type="RefSeq" id="WP_190448391.1">
    <property type="nucleotide sequence ID" value="NZ_JAMPLM010000028.1"/>
</dbReference>
<accession>A0ABV0KPH5</accession>
<evidence type="ECO:0000313" key="1">
    <source>
        <dbReference type="EMBL" id="MEP1061144.1"/>
    </source>
</evidence>
<comment type="caution">
    <text evidence="1">The sequence shown here is derived from an EMBL/GenBank/DDBJ whole genome shotgun (WGS) entry which is preliminary data.</text>
</comment>
<proteinExistence type="predicted"/>
<evidence type="ECO:0008006" key="3">
    <source>
        <dbReference type="Google" id="ProtNLM"/>
    </source>
</evidence>
<dbReference type="EMBL" id="JAMPLM010000028">
    <property type="protein sequence ID" value="MEP1061144.1"/>
    <property type="molecule type" value="Genomic_DNA"/>
</dbReference>
<sequence>MYVGETLEHFQQQVLTKLKQLTQWLDRLKTKVEIGYKFNTDRKVFDRVMRLLLLLPPHLYLCQPTFLLQPTEPMSLVMRLVTERYHGKCDRPFCFRRTMLRDVNH</sequence>
<reference evidence="1 2" key="1">
    <citation type="submission" date="2022-04" db="EMBL/GenBank/DDBJ databases">
        <title>Positive selection, recombination, and allopatry shape intraspecific diversity of widespread and dominant cyanobacteria.</title>
        <authorList>
            <person name="Wei J."/>
            <person name="Shu W."/>
            <person name="Hu C."/>
        </authorList>
    </citation>
    <scope>NUCLEOTIDE SEQUENCE [LARGE SCALE GENOMIC DNA]</scope>
    <source>
        <strain evidence="1 2">AS-A4</strain>
    </source>
</reference>
<gene>
    <name evidence="1" type="ORF">NDI38_22185</name>
</gene>
<keyword evidence="2" id="KW-1185">Reference proteome</keyword>
<name>A0ABV0KPH5_9CYAN</name>
<evidence type="ECO:0000313" key="2">
    <source>
        <dbReference type="Proteomes" id="UP001476950"/>
    </source>
</evidence>
<dbReference type="Proteomes" id="UP001476950">
    <property type="component" value="Unassembled WGS sequence"/>
</dbReference>
<organism evidence="1 2">
    <name type="scientific">Stenomitos frigidus AS-A4</name>
    <dbReference type="NCBI Taxonomy" id="2933935"/>
    <lineage>
        <taxon>Bacteria</taxon>
        <taxon>Bacillati</taxon>
        <taxon>Cyanobacteriota</taxon>
        <taxon>Cyanophyceae</taxon>
        <taxon>Leptolyngbyales</taxon>
        <taxon>Leptolyngbyaceae</taxon>
        <taxon>Stenomitos</taxon>
    </lineage>
</organism>
<protein>
    <recommendedName>
        <fullName evidence="3">Transposase</fullName>
    </recommendedName>
</protein>